<feature type="region of interest" description="Disordered" evidence="2">
    <location>
        <begin position="1110"/>
        <end position="1158"/>
    </location>
</feature>
<feature type="region of interest" description="Disordered" evidence="2">
    <location>
        <begin position="147"/>
        <end position="168"/>
    </location>
</feature>
<dbReference type="EMBL" id="JADGKB010000017">
    <property type="protein sequence ID" value="KAJ3259577.1"/>
    <property type="molecule type" value="Genomic_DNA"/>
</dbReference>
<dbReference type="Proteomes" id="UP001210925">
    <property type="component" value="Unassembled WGS sequence"/>
</dbReference>
<gene>
    <name evidence="4" type="ORF">HK103_002131</name>
</gene>
<reference evidence="4" key="1">
    <citation type="submission" date="2020-05" db="EMBL/GenBank/DDBJ databases">
        <title>Phylogenomic resolution of chytrid fungi.</title>
        <authorList>
            <person name="Stajich J.E."/>
            <person name="Amses K."/>
            <person name="Simmons R."/>
            <person name="Seto K."/>
            <person name="Myers J."/>
            <person name="Bonds A."/>
            <person name="Quandt C.A."/>
            <person name="Barry K."/>
            <person name="Liu P."/>
            <person name="Grigoriev I."/>
            <person name="Longcore J.E."/>
            <person name="James T.Y."/>
        </authorList>
    </citation>
    <scope>NUCLEOTIDE SEQUENCE</scope>
    <source>
        <strain evidence="4">PLAUS21</strain>
    </source>
</reference>
<feature type="compositionally biased region" description="Polar residues" evidence="2">
    <location>
        <begin position="151"/>
        <end position="168"/>
    </location>
</feature>
<evidence type="ECO:0000259" key="3">
    <source>
        <dbReference type="PROSITE" id="PS50913"/>
    </source>
</evidence>
<feature type="coiled-coil region" evidence="1">
    <location>
        <begin position="245"/>
        <end position="543"/>
    </location>
</feature>
<dbReference type="SMART" id="SM00755">
    <property type="entry name" value="Grip"/>
    <property type="match status" value="1"/>
</dbReference>
<dbReference type="AlphaFoldDB" id="A0AAD5UMJ9"/>
<dbReference type="InterPro" id="IPR000237">
    <property type="entry name" value="GRIP_dom"/>
</dbReference>
<evidence type="ECO:0000313" key="5">
    <source>
        <dbReference type="Proteomes" id="UP001210925"/>
    </source>
</evidence>
<protein>
    <recommendedName>
        <fullName evidence="3">GRIP domain-containing protein</fullName>
    </recommendedName>
</protein>
<evidence type="ECO:0000256" key="2">
    <source>
        <dbReference type="SAM" id="MobiDB-lite"/>
    </source>
</evidence>
<feature type="compositionally biased region" description="Polar residues" evidence="2">
    <location>
        <begin position="1147"/>
        <end position="1157"/>
    </location>
</feature>
<sequence>MGQPEIKETKEIKDETLPKSENGDASEFERLKKMESRFVGNCSFIIELARAYKALKSKYDQVENIITQNSTITELKLPNDFANLENMIKTSQQSFEADKEIKKLLNQINDMKQSYEKEADTNADMYSAMQSKLISREEEINRLKHKLSKLEGTSTPTEDNSGVSTPTSTDPITLKLKIRELATALKNVTEQRNSVIEKLKTVESNGGLSTNSSQDSLPEKVDIAGQLEAENSNLKMKISTQSNTISALKSKIQTLTSEHEAAVKNSKMLTEEKKKDDQTIAELRAQATAMVDDLAELTDESEKLKSKISTLNQQLKEIPSSASELEQVRQEARERYAALEFRLRTVQQKLETSENSNVELLNELTLLKSSDRNEEISDSETVDKFKAELEGVHNEIAKLKEENQELVNKVRNTLATNENLNLKMKKMEKEKDVLEKRLKGQAEKLEKHLEQERKEKGVMSSKIKEMEQRESDLQSSNLVLQNKARALEEINIKAQGKESELVDTTIKLQQELDSQQAEYLSKASSIKHENANLKLKLKQLEEMKDIYESFNQNIHVEADDIGNLILRLEEIESIITTNEGLAENLDITALQKARNLFANINSIILQKPTPHIEEDIPDDNTVTNEDSEVFQKLNELTQEIRTFKTHNIELQNNLNNLKLENQEKKQLMENQLVQKAKLEGKNGFIEEQLLEYTQLNSQLQSQIRDLENDLDSFKEKESNLANPEELELLNSQINELKIACNEKDQQISDLLLKNENLSGQSQETEGIKELNEEMDSLKGEVQKLEDEKRSLDKQLSESRKELEETQKKLTLEEEKKTKSIQLLRNSKNRILKLENEVQTKSDEAKKLQDELESKLKILEMKEKSLKEKEIQLSGLLLQKEEQENRLQKMHALNLEMDSLKKELLQEQKKAVTTETEMAKKIEEIKQEYELKIQQHSESHVGNEEGLKNEIKQLKGEIEQLQSNLTAADNRIENIDSELATSKSLFEMKCIENDNLKLSISEMEVKYFESSQEQLKLTEEYSVLKNAVNLGQKKIEEIQNQLQAKQAELDHSIKLKNDAESEMKKVIQQKDEAKSKLENLEKLHKENQRGDEDMIQQSALLTTLKEEVKKLSKPGSSASSVVSSPRLSRADSHDIPPAMKYSPPAVSPTRNSIQSNKPQLPLEPEYLKNVVLKFLESSKKAQRVQLVGVLGILLNFTPDELKAAQKSL</sequence>
<proteinExistence type="predicted"/>
<feature type="coiled-coil region" evidence="1">
    <location>
        <begin position="1027"/>
        <end position="1089"/>
    </location>
</feature>
<feature type="region of interest" description="Disordered" evidence="2">
    <location>
        <begin position="1"/>
        <end position="25"/>
    </location>
</feature>
<organism evidence="4 5">
    <name type="scientific">Boothiomyces macroporosus</name>
    <dbReference type="NCBI Taxonomy" id="261099"/>
    <lineage>
        <taxon>Eukaryota</taxon>
        <taxon>Fungi</taxon>
        <taxon>Fungi incertae sedis</taxon>
        <taxon>Chytridiomycota</taxon>
        <taxon>Chytridiomycota incertae sedis</taxon>
        <taxon>Chytridiomycetes</taxon>
        <taxon>Rhizophydiales</taxon>
        <taxon>Terramycetaceae</taxon>
        <taxon>Boothiomyces</taxon>
    </lineage>
</organism>
<evidence type="ECO:0000313" key="4">
    <source>
        <dbReference type="EMBL" id="KAJ3259577.1"/>
    </source>
</evidence>
<feature type="domain" description="GRIP" evidence="3">
    <location>
        <begin position="1156"/>
        <end position="1206"/>
    </location>
</feature>
<comment type="caution">
    <text evidence="4">The sequence shown here is derived from an EMBL/GenBank/DDBJ whole genome shotgun (WGS) entry which is preliminary data.</text>
</comment>
<name>A0AAD5UMJ9_9FUNG</name>
<dbReference type="SUPFAM" id="SSF57997">
    <property type="entry name" value="Tropomyosin"/>
    <property type="match status" value="1"/>
</dbReference>
<keyword evidence="5" id="KW-1185">Reference proteome</keyword>
<dbReference type="Gene3D" id="1.10.287.1490">
    <property type="match status" value="1"/>
</dbReference>
<feature type="compositionally biased region" description="Low complexity" evidence="2">
    <location>
        <begin position="1112"/>
        <end position="1126"/>
    </location>
</feature>
<dbReference type="Pfam" id="PF01465">
    <property type="entry name" value="GRIP"/>
    <property type="match status" value="1"/>
</dbReference>
<feature type="coiled-coil region" evidence="1">
    <location>
        <begin position="178"/>
        <end position="205"/>
    </location>
</feature>
<feature type="region of interest" description="Disordered" evidence="2">
    <location>
        <begin position="782"/>
        <end position="806"/>
    </location>
</feature>
<accession>A0AAD5UMJ9</accession>
<keyword evidence="1" id="KW-0175">Coiled coil</keyword>
<dbReference type="PROSITE" id="PS50913">
    <property type="entry name" value="GRIP"/>
    <property type="match status" value="1"/>
</dbReference>
<evidence type="ECO:0000256" key="1">
    <source>
        <dbReference type="SAM" id="Coils"/>
    </source>
</evidence>